<evidence type="ECO:0000313" key="3">
    <source>
        <dbReference type="Proteomes" id="UP000735302"/>
    </source>
</evidence>
<name>A0AAV4B0Z1_9GAST</name>
<keyword evidence="1" id="KW-0732">Signal</keyword>
<keyword evidence="3" id="KW-1185">Reference proteome</keyword>
<sequence length="92" mass="10802">MKIALLACMSLVLLAVAFARVHERRYPVCTSVARGEEMLGGPCHRKRFITDRETGIRYCCEEHGKYPVQMEVWVDAERDYKYQCKCLTRREE</sequence>
<evidence type="ECO:0000256" key="1">
    <source>
        <dbReference type="SAM" id="SignalP"/>
    </source>
</evidence>
<feature type="signal peptide" evidence="1">
    <location>
        <begin position="1"/>
        <end position="19"/>
    </location>
</feature>
<organism evidence="2 3">
    <name type="scientific">Plakobranchus ocellatus</name>
    <dbReference type="NCBI Taxonomy" id="259542"/>
    <lineage>
        <taxon>Eukaryota</taxon>
        <taxon>Metazoa</taxon>
        <taxon>Spiralia</taxon>
        <taxon>Lophotrochozoa</taxon>
        <taxon>Mollusca</taxon>
        <taxon>Gastropoda</taxon>
        <taxon>Heterobranchia</taxon>
        <taxon>Euthyneura</taxon>
        <taxon>Panpulmonata</taxon>
        <taxon>Sacoglossa</taxon>
        <taxon>Placobranchoidea</taxon>
        <taxon>Plakobranchidae</taxon>
        <taxon>Plakobranchus</taxon>
    </lineage>
</organism>
<protein>
    <submittedName>
        <fullName evidence="2">Uncharacterized protein</fullName>
    </submittedName>
</protein>
<accession>A0AAV4B0Z1</accession>
<comment type="caution">
    <text evidence="2">The sequence shown here is derived from an EMBL/GenBank/DDBJ whole genome shotgun (WGS) entry which is preliminary data.</text>
</comment>
<gene>
    <name evidence="2" type="ORF">PoB_003941700</name>
</gene>
<dbReference type="AlphaFoldDB" id="A0AAV4B0Z1"/>
<feature type="chain" id="PRO_5043875968" evidence="1">
    <location>
        <begin position="20"/>
        <end position="92"/>
    </location>
</feature>
<dbReference type="EMBL" id="BLXT01004479">
    <property type="protein sequence ID" value="GFO12912.1"/>
    <property type="molecule type" value="Genomic_DNA"/>
</dbReference>
<proteinExistence type="predicted"/>
<evidence type="ECO:0000313" key="2">
    <source>
        <dbReference type="EMBL" id="GFO12912.1"/>
    </source>
</evidence>
<feature type="non-terminal residue" evidence="2">
    <location>
        <position position="92"/>
    </location>
</feature>
<reference evidence="2 3" key="1">
    <citation type="journal article" date="2021" name="Elife">
        <title>Chloroplast acquisition without the gene transfer in kleptoplastic sea slugs, Plakobranchus ocellatus.</title>
        <authorList>
            <person name="Maeda T."/>
            <person name="Takahashi S."/>
            <person name="Yoshida T."/>
            <person name="Shimamura S."/>
            <person name="Takaki Y."/>
            <person name="Nagai Y."/>
            <person name="Toyoda A."/>
            <person name="Suzuki Y."/>
            <person name="Arimoto A."/>
            <person name="Ishii H."/>
            <person name="Satoh N."/>
            <person name="Nishiyama T."/>
            <person name="Hasebe M."/>
            <person name="Maruyama T."/>
            <person name="Minagawa J."/>
            <person name="Obokata J."/>
            <person name="Shigenobu S."/>
        </authorList>
    </citation>
    <scope>NUCLEOTIDE SEQUENCE [LARGE SCALE GENOMIC DNA]</scope>
</reference>
<dbReference type="Proteomes" id="UP000735302">
    <property type="component" value="Unassembled WGS sequence"/>
</dbReference>